<feature type="signal peptide" evidence="7">
    <location>
        <begin position="1"/>
        <end position="20"/>
    </location>
</feature>
<dbReference type="Proteomes" id="UP000823388">
    <property type="component" value="Chromosome 2K"/>
</dbReference>
<evidence type="ECO:0000313" key="9">
    <source>
        <dbReference type="EMBL" id="KAG2643666.1"/>
    </source>
</evidence>
<keyword evidence="2 6" id="KW-0812">Transmembrane</keyword>
<comment type="caution">
    <text evidence="9">The sequence shown here is derived from an EMBL/GenBank/DDBJ whole genome shotgun (WGS) entry which is preliminary data.</text>
</comment>
<accession>A0A8T0WCR2</accession>
<name>A0A8T0WCR2_PANVG</name>
<dbReference type="GO" id="GO:0016020">
    <property type="term" value="C:membrane"/>
    <property type="evidence" value="ECO:0007669"/>
    <property type="project" value="UniProtKB-SubCell"/>
</dbReference>
<dbReference type="InterPro" id="IPR053937">
    <property type="entry name" value="GOST_TM"/>
</dbReference>
<evidence type="ECO:0000256" key="6">
    <source>
        <dbReference type="SAM" id="Phobius"/>
    </source>
</evidence>
<evidence type="ECO:0000256" key="5">
    <source>
        <dbReference type="ARBA" id="ARBA00023136"/>
    </source>
</evidence>
<organism evidence="9 10">
    <name type="scientific">Panicum virgatum</name>
    <name type="common">Blackwell switchgrass</name>
    <dbReference type="NCBI Taxonomy" id="38727"/>
    <lineage>
        <taxon>Eukaryota</taxon>
        <taxon>Viridiplantae</taxon>
        <taxon>Streptophyta</taxon>
        <taxon>Embryophyta</taxon>
        <taxon>Tracheophyta</taxon>
        <taxon>Spermatophyta</taxon>
        <taxon>Magnoliopsida</taxon>
        <taxon>Liliopsida</taxon>
        <taxon>Poales</taxon>
        <taxon>Poaceae</taxon>
        <taxon>PACMAD clade</taxon>
        <taxon>Panicoideae</taxon>
        <taxon>Panicodae</taxon>
        <taxon>Paniceae</taxon>
        <taxon>Panicinae</taxon>
        <taxon>Panicum</taxon>
        <taxon>Panicum sect. Hiantes</taxon>
    </lineage>
</organism>
<dbReference type="EMBL" id="CM029039">
    <property type="protein sequence ID" value="KAG2643666.1"/>
    <property type="molecule type" value="Genomic_DNA"/>
</dbReference>
<feature type="domain" description="GOST seven transmembrane" evidence="8">
    <location>
        <begin position="214"/>
        <end position="388"/>
    </location>
</feature>
<feature type="transmembrane region" description="Helical" evidence="6">
    <location>
        <begin position="218"/>
        <end position="235"/>
    </location>
</feature>
<evidence type="ECO:0000256" key="7">
    <source>
        <dbReference type="SAM" id="SignalP"/>
    </source>
</evidence>
<comment type="subcellular location">
    <subcellularLocation>
        <location evidence="1">Membrane</location>
        <topology evidence="1">Multi-pass membrane protein</topology>
    </subcellularLocation>
</comment>
<dbReference type="AlphaFoldDB" id="A0A8T0WCR2"/>
<keyword evidence="5 6" id="KW-0472">Membrane</keyword>
<reference evidence="9" key="1">
    <citation type="submission" date="2020-05" db="EMBL/GenBank/DDBJ databases">
        <title>WGS assembly of Panicum virgatum.</title>
        <authorList>
            <person name="Lovell J.T."/>
            <person name="Jenkins J."/>
            <person name="Shu S."/>
            <person name="Juenger T.E."/>
            <person name="Schmutz J."/>
        </authorList>
    </citation>
    <scope>NUCLEOTIDE SEQUENCE</scope>
    <source>
        <strain evidence="9">AP13</strain>
    </source>
</reference>
<sequence>MAVRFLLVVALALLLRPGEASVHEYRGLGFANKGNAFILHAGSEGLYAASPANATATAGDDEDAAAVADAFIRFDKITFRRPEDAVDSVKETSSAKVQVLVFEIEDREMIGGSAYGGQKAICCTSDLAKLGACTEGSVIYRPSQVNPGWPKLFVASFDGSDLIAMLPSRTIPINKTGMYNMYFIHCDPSLAGLEIEGKTIWKNPTGYIPGRMAPLKNFFGLMSFAFVILGIYWFYQYMKSWREVLPLQNCITLVITLGMLEMALWYFEYAEFNETGIRPKGITFWAVTFGTVKRTAAEVIVLIVSMGYGVVTPTLGGLTSKVVMLGGTFFVATETLELVENLGAVNDLSGKARLFLVYPVAILDAAFVVWIFISLAKTIGKLQVSKPLLRILYLFSCSISSSPLSFVLALFPPNLRGTGLCIQHTNYS</sequence>
<feature type="transmembrane region" description="Helical" evidence="6">
    <location>
        <begin position="247"/>
        <end position="267"/>
    </location>
</feature>
<dbReference type="GO" id="GO:0005794">
    <property type="term" value="C:Golgi apparatus"/>
    <property type="evidence" value="ECO:0007669"/>
    <property type="project" value="TreeGrafter"/>
</dbReference>
<dbReference type="PANTHER" id="PTHR21229:SF15">
    <property type="entry name" value="LUNG SEVEN TRANSMEMBRANE RECEPTOR FAMILY PROTEIN"/>
    <property type="match status" value="1"/>
</dbReference>
<feature type="chain" id="PRO_5035917459" description="GOST seven transmembrane domain-containing protein" evidence="7">
    <location>
        <begin position="21"/>
        <end position="428"/>
    </location>
</feature>
<dbReference type="PANTHER" id="PTHR21229">
    <property type="entry name" value="LUNG SEVEN TRANSMEMBRANE RECEPTOR"/>
    <property type="match status" value="1"/>
</dbReference>
<keyword evidence="10" id="KW-1185">Reference proteome</keyword>
<dbReference type="Pfam" id="PF06814">
    <property type="entry name" value="GOST_TM"/>
    <property type="match status" value="1"/>
</dbReference>
<keyword evidence="4 6" id="KW-1133">Transmembrane helix</keyword>
<dbReference type="InterPro" id="IPR009637">
    <property type="entry name" value="GPR107/GPR108-like"/>
</dbReference>
<evidence type="ECO:0000313" key="10">
    <source>
        <dbReference type="Proteomes" id="UP000823388"/>
    </source>
</evidence>
<evidence type="ECO:0000256" key="2">
    <source>
        <dbReference type="ARBA" id="ARBA00022692"/>
    </source>
</evidence>
<evidence type="ECO:0000256" key="3">
    <source>
        <dbReference type="ARBA" id="ARBA00022729"/>
    </source>
</evidence>
<protein>
    <recommendedName>
        <fullName evidence="8">GOST seven transmembrane domain-containing protein</fullName>
    </recommendedName>
</protein>
<keyword evidence="3 7" id="KW-0732">Signal</keyword>
<evidence type="ECO:0000256" key="4">
    <source>
        <dbReference type="ARBA" id="ARBA00022989"/>
    </source>
</evidence>
<evidence type="ECO:0000259" key="8">
    <source>
        <dbReference type="Pfam" id="PF06814"/>
    </source>
</evidence>
<gene>
    <name evidence="9" type="ORF">PVAP13_2KG347868</name>
</gene>
<feature type="transmembrane region" description="Helical" evidence="6">
    <location>
        <begin position="388"/>
        <end position="411"/>
    </location>
</feature>
<evidence type="ECO:0000256" key="1">
    <source>
        <dbReference type="ARBA" id="ARBA00004141"/>
    </source>
</evidence>
<proteinExistence type="predicted"/>
<feature type="transmembrane region" description="Helical" evidence="6">
    <location>
        <begin position="355"/>
        <end position="376"/>
    </location>
</feature>